<dbReference type="InterPro" id="IPR011009">
    <property type="entry name" value="Kinase-like_dom_sf"/>
</dbReference>
<gene>
    <name evidence="2" type="ORF">CR201_G0023219</name>
</gene>
<feature type="non-terminal residue" evidence="2">
    <location>
        <position position="1"/>
    </location>
</feature>
<dbReference type="Gene3D" id="3.30.200.20">
    <property type="entry name" value="Phosphorylase Kinase, domain 1"/>
    <property type="match status" value="1"/>
</dbReference>
<feature type="region of interest" description="Disordered" evidence="1">
    <location>
        <begin position="1"/>
        <end position="92"/>
    </location>
</feature>
<protein>
    <submittedName>
        <fullName evidence="2">PAK1 isoform 14</fullName>
    </submittedName>
</protein>
<accession>A0A2J8V0V3</accession>
<organism evidence="2">
    <name type="scientific">Pongo abelii</name>
    <name type="common">Sumatran orangutan</name>
    <name type="synonym">Pongo pygmaeus abelii</name>
    <dbReference type="NCBI Taxonomy" id="9601"/>
    <lineage>
        <taxon>Eukaryota</taxon>
        <taxon>Metazoa</taxon>
        <taxon>Chordata</taxon>
        <taxon>Craniata</taxon>
        <taxon>Vertebrata</taxon>
        <taxon>Euteleostomi</taxon>
        <taxon>Mammalia</taxon>
        <taxon>Eutheria</taxon>
        <taxon>Euarchontoglires</taxon>
        <taxon>Primates</taxon>
        <taxon>Haplorrhini</taxon>
        <taxon>Catarrhini</taxon>
        <taxon>Hominidae</taxon>
        <taxon>Pongo</taxon>
    </lineage>
</organism>
<comment type="caution">
    <text evidence="2">The sequence shown here is derived from an EMBL/GenBank/DDBJ whole genome shotgun (WGS) entry which is preliminary data.</text>
</comment>
<evidence type="ECO:0000313" key="2">
    <source>
        <dbReference type="EMBL" id="PNJ51147.1"/>
    </source>
</evidence>
<proteinExistence type="predicted"/>
<dbReference type="AlphaFoldDB" id="A0A2J8V0V3"/>
<sequence length="162" mass="17754">NVKAVSETPAVPPVSEDEDDDDDDATPPPVIAPRPEHTKSVYTRSVIEPLPVTPTRDVATSPISPTENNTTPPDALTRNTEKQKKKPKMSDEEILEKLRSIVSVGDPKKKYTRFEKIGQGASGTVYTAMDVATGQEASFPAPGRINLYWSPRDAQSLWPLSR</sequence>
<name>A0A2J8V0V3_PONAB</name>
<feature type="compositionally biased region" description="Polar residues" evidence="1">
    <location>
        <begin position="61"/>
        <end position="72"/>
    </location>
</feature>
<dbReference type="EMBL" id="NDHI03003437">
    <property type="protein sequence ID" value="PNJ51147.1"/>
    <property type="molecule type" value="Genomic_DNA"/>
</dbReference>
<feature type="compositionally biased region" description="Acidic residues" evidence="1">
    <location>
        <begin position="15"/>
        <end position="25"/>
    </location>
</feature>
<dbReference type="SUPFAM" id="SSF56112">
    <property type="entry name" value="Protein kinase-like (PK-like)"/>
    <property type="match status" value="1"/>
</dbReference>
<reference evidence="2" key="1">
    <citation type="submission" date="2017-12" db="EMBL/GenBank/DDBJ databases">
        <title>High-resolution comparative analysis of great ape genomes.</title>
        <authorList>
            <person name="Pollen A."/>
            <person name="Hastie A."/>
            <person name="Hormozdiari F."/>
            <person name="Dougherty M."/>
            <person name="Liu R."/>
            <person name="Chaisson M."/>
            <person name="Hoppe E."/>
            <person name="Hill C."/>
            <person name="Pang A."/>
            <person name="Hillier L."/>
            <person name="Baker C."/>
            <person name="Armstrong J."/>
            <person name="Shendure J."/>
            <person name="Paten B."/>
            <person name="Wilson R."/>
            <person name="Chao H."/>
            <person name="Schneider V."/>
            <person name="Ventura M."/>
            <person name="Kronenberg Z."/>
            <person name="Murali S."/>
            <person name="Gordon D."/>
            <person name="Cantsilieris S."/>
            <person name="Munson K."/>
            <person name="Nelson B."/>
            <person name="Raja A."/>
            <person name="Underwood J."/>
            <person name="Diekhans M."/>
            <person name="Fiddes I."/>
            <person name="Haussler D."/>
            <person name="Eichler E."/>
        </authorList>
    </citation>
    <scope>NUCLEOTIDE SEQUENCE [LARGE SCALE GENOMIC DNA]</scope>
    <source>
        <strain evidence="2">Susie</strain>
    </source>
</reference>
<evidence type="ECO:0000256" key="1">
    <source>
        <dbReference type="SAM" id="MobiDB-lite"/>
    </source>
</evidence>